<dbReference type="InterPro" id="IPR009959">
    <property type="entry name" value="Cyclase_SnoaL-like"/>
</dbReference>
<dbReference type="AlphaFoldDB" id="A0ABD5MAX4"/>
<evidence type="ECO:0000313" key="1">
    <source>
        <dbReference type="EMBL" id="MFA1610809.1"/>
    </source>
</evidence>
<dbReference type="RefSeq" id="WP_372388597.1">
    <property type="nucleotide sequence ID" value="NZ_JBGNYA010000001.1"/>
</dbReference>
<comment type="caution">
    <text evidence="1">The sequence shown here is derived from an EMBL/GenBank/DDBJ whole genome shotgun (WGS) entry which is preliminary data.</text>
</comment>
<proteinExistence type="predicted"/>
<keyword evidence="2" id="KW-1185">Reference proteome</keyword>
<evidence type="ECO:0000313" key="2">
    <source>
        <dbReference type="Proteomes" id="UP001570511"/>
    </source>
</evidence>
<organism evidence="1 2">
    <name type="scientific">Halobellus rubicundus</name>
    <dbReference type="NCBI Taxonomy" id="2996466"/>
    <lineage>
        <taxon>Archaea</taxon>
        <taxon>Methanobacteriati</taxon>
        <taxon>Methanobacteriota</taxon>
        <taxon>Stenosarchaea group</taxon>
        <taxon>Halobacteria</taxon>
        <taxon>Halobacteriales</taxon>
        <taxon>Haloferacaceae</taxon>
        <taxon>Halobellus</taxon>
    </lineage>
</organism>
<dbReference type="Proteomes" id="UP001570511">
    <property type="component" value="Unassembled WGS sequence"/>
</dbReference>
<sequence length="136" mass="15070">MVADSFVVHDPAIGETVGGGPAGEAHGRDGLKSFMKRVENGFPDFQIAVEDLLAGETMVMDEATLTATHKGEFKGVPPTNNRIELQLMAKFRVEDGQVQEHRVYIDQQEFLQQLGLTFPDVLAQLPTLAYRKIRTE</sequence>
<dbReference type="PANTHER" id="PTHR38436:SF1">
    <property type="entry name" value="ESTER CYCLASE"/>
    <property type="match status" value="1"/>
</dbReference>
<gene>
    <name evidence="1" type="ORF">OS889_07330</name>
</gene>
<dbReference type="PANTHER" id="PTHR38436">
    <property type="entry name" value="POLYKETIDE CYCLASE SNOAL-LIKE DOMAIN"/>
    <property type="match status" value="1"/>
</dbReference>
<protein>
    <submittedName>
        <fullName evidence="1">Ester cyclase</fullName>
    </submittedName>
</protein>
<dbReference type="Gene3D" id="3.10.450.50">
    <property type="match status" value="1"/>
</dbReference>
<name>A0ABD5MAX4_9EURY</name>
<dbReference type="SUPFAM" id="SSF54427">
    <property type="entry name" value="NTF2-like"/>
    <property type="match status" value="1"/>
</dbReference>
<dbReference type="Pfam" id="PF07366">
    <property type="entry name" value="SnoaL"/>
    <property type="match status" value="1"/>
</dbReference>
<accession>A0ABD5MAX4</accession>
<dbReference type="InterPro" id="IPR032710">
    <property type="entry name" value="NTF2-like_dom_sf"/>
</dbReference>
<reference evidence="1 2" key="1">
    <citation type="submission" date="2024-08" db="EMBL/GenBank/DDBJ databases">
        <title>Halobellus sp. MBLA0158 whole genome sequence.</title>
        <authorList>
            <person name="Hwang C.Y."/>
            <person name="Cho E.-S."/>
            <person name="Seo M.-J."/>
        </authorList>
    </citation>
    <scope>NUCLEOTIDE SEQUENCE [LARGE SCALE GENOMIC DNA]</scope>
    <source>
        <strain evidence="1 2">MBLA0158</strain>
    </source>
</reference>
<dbReference type="EMBL" id="JBGNYA010000001">
    <property type="protein sequence ID" value="MFA1610809.1"/>
    <property type="molecule type" value="Genomic_DNA"/>
</dbReference>